<dbReference type="CTD" id="9822557"/>
<keyword evidence="6" id="KW-1185">Reference proteome</keyword>
<dbReference type="InterPro" id="IPR011989">
    <property type="entry name" value="ARM-like"/>
</dbReference>
<dbReference type="Gene3D" id="1.25.10.10">
    <property type="entry name" value="Leucine-rich Repeat Variant"/>
    <property type="match status" value="1"/>
</dbReference>
<sequence length="913" mass="102666">MLSGTAEAQLVLDKGLRGTPTEQLATISQLSRLIEDHPVPTFVNAMLLRVADAFKDGSLPLRVAIARALSQCGSHLTLAFSVPEIFRRFLTVSHSNDPNARETVLDVLAELSPLLPESNQCHHLIRESLSTDNEGEYRATCRALKAFASLSHSFAESIVLQIGKILEEDEVSESRKVLLCSSFSTMSATAQVVEQVFEIANIILRRTISDEYFNAFLSSTTSLCIEIRYAISKQIALLLDLLNPSERDGPLPSKARRSIILKELRRLANFSNIWTEEQINIFVRSLQPGMNDRSLMDFFEATTSLSKNCPQSNLSALKGLVMSNTGYGSHVNPEVSIRFVYFASQVFCSPRAFENETPEFIESTMTAFTVVVVSTCTCGKLKRRLASKLYRAVGDLLLTYPHTQYPFALMIISAVFSAFDSPITNDNNQKERLELMCRLVDSEKLYILEIQKWACSVRSEKKRLFDAYPSEFSYLCVAVGTSIPPDFPSVFYNDCSVLKYDTARSAFRNGHWKKVAAPNLESIDLTIMPQFERNWITALRNIAESQLTELGLDELEKQQSHLISALAALKSEKTHLRFGGDLRFPIGMVSAMLSSSYAYFHMVSVMQPFLTCLSGALKPDAFFNPVMSKRFLVALTSCESSLNDALAEWSSLCRASFCADPTSFDLITLFYLRISILLVAVKVLLKKQSPDTIIQIPALRNARTCSLLQRERLEWAINKIRTLQSISTPNINIIKTLYTITEQLATTPYMLPRFFFQQFYFVDFKLSTTPQAERNETVTVMSGDTVPVRVDGAITSTHPSPIRSIIVFAEVVCPTSHTKSQILKEVVDPTDNKYFTAQFLLTFKTTCEVKFRIEFIDQISRKQWNADGGLTLPIMVREKPQPTVPEMRRGPVSIPTDPRQMVRNSMFPLPDHI</sequence>
<dbReference type="AlphaFoldDB" id="E3LF55"/>
<protein>
    <recommendedName>
        <fullName evidence="2">Integrator complex subunit 7</fullName>
    </recommendedName>
</protein>
<dbReference type="Pfam" id="PF22965">
    <property type="entry name" value="INTS7_C"/>
    <property type="match status" value="1"/>
</dbReference>
<dbReference type="STRING" id="31234.E3LF55"/>
<evidence type="ECO:0000256" key="1">
    <source>
        <dbReference type="ARBA" id="ARBA00008565"/>
    </source>
</evidence>
<dbReference type="OrthoDB" id="1921953at2759"/>
<dbReference type="HOGENOM" id="CLU_013157_0_0_1"/>
<feature type="domain" description="Integrator complex subunit 7 N-terminal" evidence="4">
    <location>
        <begin position="12"/>
        <end position="511"/>
    </location>
</feature>
<evidence type="ECO:0000259" key="3">
    <source>
        <dbReference type="Pfam" id="PF22965"/>
    </source>
</evidence>
<comment type="similarity">
    <text evidence="1">Belongs to the Integrator subunit 7 family.</text>
</comment>
<dbReference type="GeneID" id="9822557"/>
<dbReference type="GO" id="GO:0034472">
    <property type="term" value="P:snRNA 3'-end processing"/>
    <property type="evidence" value="ECO:0007669"/>
    <property type="project" value="TreeGrafter"/>
</dbReference>
<evidence type="ECO:0000313" key="6">
    <source>
        <dbReference type="Proteomes" id="UP000008281"/>
    </source>
</evidence>
<evidence type="ECO:0000259" key="4">
    <source>
        <dbReference type="Pfam" id="PF24436"/>
    </source>
</evidence>
<dbReference type="InterPro" id="IPR054519">
    <property type="entry name" value="INTS7_C"/>
</dbReference>
<reference evidence="5" key="1">
    <citation type="submission" date="2007-07" db="EMBL/GenBank/DDBJ databases">
        <title>PCAP assembly of the Caenorhabditis remanei genome.</title>
        <authorList>
            <consortium name="The Caenorhabditis remanei Sequencing Consortium"/>
            <person name="Wilson R.K."/>
        </authorList>
    </citation>
    <scope>NUCLEOTIDE SEQUENCE [LARGE SCALE GENOMIC DNA]</scope>
    <source>
        <strain evidence="5">PB4641</strain>
    </source>
</reference>
<dbReference type="SUPFAM" id="SSF48371">
    <property type="entry name" value="ARM repeat"/>
    <property type="match status" value="1"/>
</dbReference>
<dbReference type="PANTHER" id="PTHR13322">
    <property type="entry name" value="C1ORF73 PROTEIN"/>
    <property type="match status" value="1"/>
</dbReference>
<dbReference type="EMBL" id="DS268408">
    <property type="protein sequence ID" value="EFO86214.1"/>
    <property type="molecule type" value="Genomic_DNA"/>
</dbReference>
<dbReference type="eggNOG" id="KOG1988">
    <property type="taxonomic scope" value="Eukaryota"/>
</dbReference>
<dbReference type="GO" id="GO:0032039">
    <property type="term" value="C:integrator complex"/>
    <property type="evidence" value="ECO:0007669"/>
    <property type="project" value="InterPro"/>
</dbReference>
<name>E3LF55_CAERE</name>
<dbReference type="InterPro" id="IPR056516">
    <property type="entry name" value="INTS7_N"/>
</dbReference>
<gene>
    <name evidence="5" type="ORF">CRE_02122</name>
</gene>
<dbReference type="Proteomes" id="UP000008281">
    <property type="component" value="Unassembled WGS sequence"/>
</dbReference>
<feature type="domain" description="Integrator complex subunit 7 C-terminal" evidence="3">
    <location>
        <begin position="765"/>
        <end position="864"/>
    </location>
</feature>
<dbReference type="KEGG" id="crq:GCK72_005308"/>
<dbReference type="Pfam" id="PF24436">
    <property type="entry name" value="INTS7_N"/>
    <property type="match status" value="1"/>
</dbReference>
<dbReference type="InterPro" id="IPR016024">
    <property type="entry name" value="ARM-type_fold"/>
</dbReference>
<evidence type="ECO:0000313" key="5">
    <source>
        <dbReference type="EMBL" id="EFO86214.1"/>
    </source>
</evidence>
<dbReference type="RefSeq" id="XP_003117348.2">
    <property type="nucleotide sequence ID" value="XM_003117300.2"/>
</dbReference>
<proteinExistence type="inferred from homology"/>
<dbReference type="InterPro" id="IPR033060">
    <property type="entry name" value="INTS7"/>
</dbReference>
<accession>E3LF55</accession>
<evidence type="ECO:0000256" key="2">
    <source>
        <dbReference type="ARBA" id="ARBA00015336"/>
    </source>
</evidence>
<dbReference type="PANTHER" id="PTHR13322:SF2">
    <property type="entry name" value="INTEGRATOR COMPLEX SUBUNIT 7"/>
    <property type="match status" value="1"/>
</dbReference>
<dbReference type="FunCoup" id="E3LF55">
    <property type="interactions" value="1788"/>
</dbReference>
<organism evidence="6">
    <name type="scientific">Caenorhabditis remanei</name>
    <name type="common">Caenorhabditis vulgaris</name>
    <dbReference type="NCBI Taxonomy" id="31234"/>
    <lineage>
        <taxon>Eukaryota</taxon>
        <taxon>Metazoa</taxon>
        <taxon>Ecdysozoa</taxon>
        <taxon>Nematoda</taxon>
        <taxon>Chromadorea</taxon>
        <taxon>Rhabditida</taxon>
        <taxon>Rhabditina</taxon>
        <taxon>Rhabditomorpha</taxon>
        <taxon>Rhabditoidea</taxon>
        <taxon>Rhabditidae</taxon>
        <taxon>Peloderinae</taxon>
        <taxon>Caenorhabditis</taxon>
    </lineage>
</organism>